<keyword evidence="3" id="KW-1185">Reference proteome</keyword>
<dbReference type="EMBL" id="BTGU01000660">
    <property type="protein sequence ID" value="GMN68633.1"/>
    <property type="molecule type" value="Genomic_DNA"/>
</dbReference>
<evidence type="ECO:0000256" key="1">
    <source>
        <dbReference type="SAM" id="MobiDB-lite"/>
    </source>
</evidence>
<reference evidence="2" key="1">
    <citation type="submission" date="2023-07" db="EMBL/GenBank/DDBJ databases">
        <title>draft genome sequence of fig (Ficus carica).</title>
        <authorList>
            <person name="Takahashi T."/>
            <person name="Nishimura K."/>
        </authorList>
    </citation>
    <scope>NUCLEOTIDE SEQUENCE</scope>
</reference>
<feature type="compositionally biased region" description="Basic and acidic residues" evidence="1">
    <location>
        <begin position="22"/>
        <end position="44"/>
    </location>
</feature>
<dbReference type="Proteomes" id="UP001187192">
    <property type="component" value="Unassembled WGS sequence"/>
</dbReference>
<evidence type="ECO:0000313" key="3">
    <source>
        <dbReference type="Proteomes" id="UP001187192"/>
    </source>
</evidence>
<feature type="region of interest" description="Disordered" evidence="1">
    <location>
        <begin position="20"/>
        <end position="51"/>
    </location>
</feature>
<gene>
    <name evidence="2" type="ORF">TIFTF001_037687</name>
</gene>
<comment type="caution">
    <text evidence="2">The sequence shown here is derived from an EMBL/GenBank/DDBJ whole genome shotgun (WGS) entry which is preliminary data.</text>
</comment>
<name>A0AA88E6L1_FICCA</name>
<organism evidence="2 3">
    <name type="scientific">Ficus carica</name>
    <name type="common">Common fig</name>
    <dbReference type="NCBI Taxonomy" id="3494"/>
    <lineage>
        <taxon>Eukaryota</taxon>
        <taxon>Viridiplantae</taxon>
        <taxon>Streptophyta</taxon>
        <taxon>Embryophyta</taxon>
        <taxon>Tracheophyta</taxon>
        <taxon>Spermatophyta</taxon>
        <taxon>Magnoliopsida</taxon>
        <taxon>eudicotyledons</taxon>
        <taxon>Gunneridae</taxon>
        <taxon>Pentapetalae</taxon>
        <taxon>rosids</taxon>
        <taxon>fabids</taxon>
        <taxon>Rosales</taxon>
        <taxon>Moraceae</taxon>
        <taxon>Ficeae</taxon>
        <taxon>Ficus</taxon>
    </lineage>
</organism>
<accession>A0AA88E6L1</accession>
<dbReference type="Gramene" id="FCD_00017734-RA">
    <property type="protein sequence ID" value="FCD_00017734-RA:cds"/>
    <property type="gene ID" value="FCD_00017734"/>
</dbReference>
<evidence type="ECO:0000313" key="2">
    <source>
        <dbReference type="EMBL" id="GMN68633.1"/>
    </source>
</evidence>
<protein>
    <submittedName>
        <fullName evidence="2">Uncharacterized protein</fullName>
    </submittedName>
</protein>
<sequence>MEYTDEEIWSKFAAKGLPRGDLGLEKDTDDGHMAHGDWAHEESGQQRGPTLMHMGPPTYLGYCRCLRGTLQLAGGRRSLAWL</sequence>
<proteinExistence type="predicted"/>
<dbReference type="AlphaFoldDB" id="A0AA88E6L1"/>